<name>A0A3M6ULM3_POCDA</name>
<comment type="caution">
    <text evidence="1">The sequence shown here is derived from an EMBL/GenBank/DDBJ whole genome shotgun (WGS) entry which is preliminary data.</text>
</comment>
<accession>A0A3M6ULM3</accession>
<organism evidence="1 2">
    <name type="scientific">Pocillopora damicornis</name>
    <name type="common">Cauliflower coral</name>
    <name type="synonym">Millepora damicornis</name>
    <dbReference type="NCBI Taxonomy" id="46731"/>
    <lineage>
        <taxon>Eukaryota</taxon>
        <taxon>Metazoa</taxon>
        <taxon>Cnidaria</taxon>
        <taxon>Anthozoa</taxon>
        <taxon>Hexacorallia</taxon>
        <taxon>Scleractinia</taxon>
        <taxon>Astrocoeniina</taxon>
        <taxon>Pocilloporidae</taxon>
        <taxon>Pocillopora</taxon>
    </lineage>
</organism>
<dbReference type="AlphaFoldDB" id="A0A3M6ULM3"/>
<keyword evidence="2" id="KW-1185">Reference proteome</keyword>
<reference evidence="1 2" key="1">
    <citation type="journal article" date="2018" name="Sci. Rep.">
        <title>Comparative analysis of the Pocillopora damicornis genome highlights role of immune system in coral evolution.</title>
        <authorList>
            <person name="Cunning R."/>
            <person name="Bay R.A."/>
            <person name="Gillette P."/>
            <person name="Baker A.C."/>
            <person name="Traylor-Knowles N."/>
        </authorList>
    </citation>
    <scope>NUCLEOTIDE SEQUENCE [LARGE SCALE GENOMIC DNA]</scope>
    <source>
        <strain evidence="1">RSMAS</strain>
        <tissue evidence="1">Whole animal</tissue>
    </source>
</reference>
<protein>
    <submittedName>
        <fullName evidence="1">Uncharacterized protein</fullName>
    </submittedName>
</protein>
<evidence type="ECO:0000313" key="2">
    <source>
        <dbReference type="Proteomes" id="UP000275408"/>
    </source>
</evidence>
<evidence type="ECO:0000313" key="1">
    <source>
        <dbReference type="EMBL" id="RMX54532.1"/>
    </source>
</evidence>
<gene>
    <name evidence="1" type="ORF">pdam_00004631</name>
</gene>
<dbReference type="Proteomes" id="UP000275408">
    <property type="component" value="Unassembled WGS sequence"/>
</dbReference>
<proteinExistence type="predicted"/>
<sequence length="96" mass="11261">MLQGNFNSRKSTRVGQLAHMDLKWCDFLIYVSVSSEMCTDRISYDTNYWVNQLLPIQSQFYLHLVLQFFLGWAMRVNSCDNTEDVILVDTIQTTQN</sequence>
<dbReference type="EMBL" id="RCHS01001247">
    <property type="protein sequence ID" value="RMX54532.1"/>
    <property type="molecule type" value="Genomic_DNA"/>
</dbReference>